<evidence type="ECO:0000313" key="1">
    <source>
        <dbReference type="EMBL" id="PWC17725.1"/>
    </source>
</evidence>
<reference evidence="1 2" key="1">
    <citation type="submission" date="2018-04" db="EMBL/GenBank/DDBJ databases">
        <title>Brenneria corticis sp.nov.</title>
        <authorList>
            <person name="Li Y."/>
        </authorList>
    </citation>
    <scope>NUCLEOTIDE SEQUENCE [LARGE SCALE GENOMIC DNA]</scope>
    <source>
        <strain evidence="1 2">CFCC 11842</strain>
    </source>
</reference>
<proteinExistence type="predicted"/>
<gene>
    <name evidence="1" type="ORF">DDT56_05570</name>
</gene>
<organism evidence="1 2">
    <name type="scientific">Brenneria corticis</name>
    <dbReference type="NCBI Taxonomy" id="2173106"/>
    <lineage>
        <taxon>Bacteria</taxon>
        <taxon>Pseudomonadati</taxon>
        <taxon>Pseudomonadota</taxon>
        <taxon>Gammaproteobacteria</taxon>
        <taxon>Enterobacterales</taxon>
        <taxon>Pectobacteriaceae</taxon>
        <taxon>Brenneria</taxon>
    </lineage>
</organism>
<name>A0A2U1U7V2_9GAMM</name>
<evidence type="ECO:0000313" key="2">
    <source>
        <dbReference type="Proteomes" id="UP000296159"/>
    </source>
</evidence>
<dbReference type="EMBL" id="QDKH01000006">
    <property type="protein sequence ID" value="PWC17725.1"/>
    <property type="molecule type" value="Genomic_DNA"/>
</dbReference>
<dbReference type="AlphaFoldDB" id="A0A2U1U7V2"/>
<keyword evidence="2" id="KW-1185">Reference proteome</keyword>
<protein>
    <submittedName>
        <fullName evidence="1">Uncharacterized protein</fullName>
    </submittedName>
</protein>
<comment type="caution">
    <text evidence="1">The sequence shown here is derived from an EMBL/GenBank/DDBJ whole genome shotgun (WGS) entry which is preliminary data.</text>
</comment>
<accession>A0A2U1U7V2</accession>
<sequence length="512" mass="55939">MRTMKSNTGGRGRRLMGALGVFLRQDRGAGTAFYVLGTMALLVTAAFIVDSSIATGDASQVKRATDAAALAVGHQAVASNERNQDFDREQINALAYEYVRANLGINDKLADEFSPDKVSVSAGRSGDNYPTYTVTATFATDPELLDLNSREQQIHSTVEVRTASLEVALAMPNAYTASNGADNLAALRNFGRYLAELLIEESDNVWLALVPYAGSVSVYDERRPALIRQWASSEGITPPGLAVVEPSISNNVLADGRIPDRRANLLCLYRGMDVGENYFWEQAPTGRFMVSFQLRAEVDNPYSVLVGSNRPVNSYIQYSRGQVVNQGDRMRTSPDCPVAPLLPLSNDIEAIQSRLDEMRLPGSSSNNFDLALGWSAMALAPAFRGSEGWDLDDDLPKDFSEDGVRRTKAIIMLINGSFTSFGSGSAEVTPRLSELCSSFRRRDLKVYLIVVNPSEAFNLVARPGLATCSESSSDQTYLTDVDFAGGENDIQQRLEEIADELFQQSSQVRLIE</sequence>
<dbReference type="Proteomes" id="UP000296159">
    <property type="component" value="Unassembled WGS sequence"/>
</dbReference>